<accession>A0ACA9NWS3</accession>
<evidence type="ECO:0000313" key="2">
    <source>
        <dbReference type="Proteomes" id="UP000789702"/>
    </source>
</evidence>
<organism evidence="1 2">
    <name type="scientific">Dentiscutata heterogama</name>
    <dbReference type="NCBI Taxonomy" id="1316150"/>
    <lineage>
        <taxon>Eukaryota</taxon>
        <taxon>Fungi</taxon>
        <taxon>Fungi incertae sedis</taxon>
        <taxon>Mucoromycota</taxon>
        <taxon>Glomeromycotina</taxon>
        <taxon>Glomeromycetes</taxon>
        <taxon>Diversisporales</taxon>
        <taxon>Gigasporaceae</taxon>
        <taxon>Dentiscutata</taxon>
    </lineage>
</organism>
<keyword evidence="2" id="KW-1185">Reference proteome</keyword>
<reference evidence="1" key="1">
    <citation type="submission" date="2021-06" db="EMBL/GenBank/DDBJ databases">
        <authorList>
            <person name="Kallberg Y."/>
            <person name="Tangrot J."/>
            <person name="Rosling A."/>
        </authorList>
    </citation>
    <scope>NUCLEOTIDE SEQUENCE</scope>
    <source>
        <strain evidence="1">IL203A</strain>
    </source>
</reference>
<protein>
    <submittedName>
        <fullName evidence="1">1370_t:CDS:1</fullName>
    </submittedName>
</protein>
<name>A0ACA9NWS3_9GLOM</name>
<feature type="non-terminal residue" evidence="1">
    <location>
        <position position="1"/>
    </location>
</feature>
<proteinExistence type="predicted"/>
<gene>
    <name evidence="1" type="ORF">DHETER_LOCUS10212</name>
</gene>
<dbReference type="EMBL" id="CAJVPU010019439">
    <property type="protein sequence ID" value="CAG8671676.1"/>
    <property type="molecule type" value="Genomic_DNA"/>
</dbReference>
<dbReference type="Proteomes" id="UP000789702">
    <property type="component" value="Unassembled WGS sequence"/>
</dbReference>
<feature type="non-terminal residue" evidence="1">
    <location>
        <position position="56"/>
    </location>
</feature>
<sequence>MKDEIIRLTKLVKQYKEHVLELEKRNFQLEKNKKLIKEILYDYSDKQTELKKICKN</sequence>
<comment type="caution">
    <text evidence="1">The sequence shown here is derived from an EMBL/GenBank/DDBJ whole genome shotgun (WGS) entry which is preliminary data.</text>
</comment>
<evidence type="ECO:0000313" key="1">
    <source>
        <dbReference type="EMBL" id="CAG8671676.1"/>
    </source>
</evidence>